<reference evidence="1" key="1">
    <citation type="submission" date="2018-05" db="EMBL/GenBank/DDBJ databases">
        <authorList>
            <person name="Lanie J.A."/>
            <person name="Ng W.-L."/>
            <person name="Kazmierczak K.M."/>
            <person name="Andrzejewski T.M."/>
            <person name="Davidsen T.M."/>
            <person name="Wayne K.J."/>
            <person name="Tettelin H."/>
            <person name="Glass J.I."/>
            <person name="Rusch D."/>
            <person name="Podicherti R."/>
            <person name="Tsui H.-C.T."/>
            <person name="Winkler M.E."/>
        </authorList>
    </citation>
    <scope>NUCLEOTIDE SEQUENCE</scope>
</reference>
<proteinExistence type="predicted"/>
<feature type="non-terminal residue" evidence="1">
    <location>
        <position position="1"/>
    </location>
</feature>
<sequence length="103" mass="11700">VKGSWRDRLFCLNVAVAESLRKNDLVIFDDRDYHAGNVLLLLFLLDPFLQVGKARCEIIIAFFLSKCRWRRNCDSKADCQGDGEAATGLGAFFLIMNVDILSW</sequence>
<gene>
    <name evidence="1" type="ORF">METZ01_LOCUS128516</name>
</gene>
<organism evidence="1">
    <name type="scientific">marine metagenome</name>
    <dbReference type="NCBI Taxonomy" id="408172"/>
    <lineage>
        <taxon>unclassified sequences</taxon>
        <taxon>metagenomes</taxon>
        <taxon>ecological metagenomes</taxon>
    </lineage>
</organism>
<dbReference type="AlphaFoldDB" id="A0A381YGD0"/>
<evidence type="ECO:0000313" key="1">
    <source>
        <dbReference type="EMBL" id="SVA75662.1"/>
    </source>
</evidence>
<dbReference type="EMBL" id="UINC01018093">
    <property type="protein sequence ID" value="SVA75662.1"/>
    <property type="molecule type" value="Genomic_DNA"/>
</dbReference>
<protein>
    <submittedName>
        <fullName evidence="1">Uncharacterized protein</fullName>
    </submittedName>
</protein>
<name>A0A381YGD0_9ZZZZ</name>
<accession>A0A381YGD0</accession>